<dbReference type="GO" id="GO:0016887">
    <property type="term" value="F:ATP hydrolysis activity"/>
    <property type="evidence" value="ECO:0007669"/>
    <property type="project" value="InterPro"/>
</dbReference>
<dbReference type="PANTHER" id="PTHR42781">
    <property type="entry name" value="SPERMIDINE/PUTRESCINE IMPORT ATP-BINDING PROTEIN POTA"/>
    <property type="match status" value="1"/>
</dbReference>
<dbReference type="GO" id="GO:0015697">
    <property type="term" value="P:quaternary ammonium group transport"/>
    <property type="evidence" value="ECO:0007669"/>
    <property type="project" value="UniProtKB-ARBA"/>
</dbReference>
<keyword evidence="6" id="KW-0067">ATP-binding</keyword>
<dbReference type="Pfam" id="PF08402">
    <property type="entry name" value="TOBE_2"/>
    <property type="match status" value="1"/>
</dbReference>
<evidence type="ECO:0000256" key="1">
    <source>
        <dbReference type="ARBA" id="ARBA00005417"/>
    </source>
</evidence>
<evidence type="ECO:0000256" key="7">
    <source>
        <dbReference type="ARBA" id="ARBA00023004"/>
    </source>
</evidence>
<keyword evidence="13" id="KW-1185">Reference proteome</keyword>
<evidence type="ECO:0000256" key="9">
    <source>
        <dbReference type="ARBA" id="ARBA00023136"/>
    </source>
</evidence>
<keyword evidence="7" id="KW-0408">Iron</keyword>
<dbReference type="FunFam" id="3.40.50.300:FF:000425">
    <property type="entry name" value="Probable ABC transporter, ATP-binding subunit"/>
    <property type="match status" value="1"/>
</dbReference>
<dbReference type="GO" id="GO:0005524">
    <property type="term" value="F:ATP binding"/>
    <property type="evidence" value="ECO:0007669"/>
    <property type="project" value="UniProtKB-KW"/>
</dbReference>
<dbReference type="InterPro" id="IPR050093">
    <property type="entry name" value="ABC_SmlMolc_Importer"/>
</dbReference>
<dbReference type="PROSITE" id="PS00211">
    <property type="entry name" value="ABC_TRANSPORTER_1"/>
    <property type="match status" value="1"/>
</dbReference>
<name>A0A0R3MD77_9BRAD</name>
<dbReference type="AlphaFoldDB" id="A0A0R3MD77"/>
<keyword evidence="4" id="KW-0410">Iron transport</keyword>
<dbReference type="InterPro" id="IPR015853">
    <property type="entry name" value="ABC_transpr_FbpC"/>
</dbReference>
<accession>A0A0R3MD77</accession>
<evidence type="ECO:0000256" key="8">
    <source>
        <dbReference type="ARBA" id="ARBA00023065"/>
    </source>
</evidence>
<dbReference type="STRING" id="280332.CQ12_07465"/>
<reference evidence="12 13" key="1">
    <citation type="submission" date="2014-03" db="EMBL/GenBank/DDBJ databases">
        <title>Bradyrhizobium valentinum sp. nov., isolated from effective nodules of Lupinus mariae-josephae, a lupine endemic of basic-lime soils in Eastern Spain.</title>
        <authorList>
            <person name="Duran D."/>
            <person name="Rey L."/>
            <person name="Navarro A."/>
            <person name="Busquets A."/>
            <person name="Imperial J."/>
            <person name="Ruiz-Argueso T."/>
        </authorList>
    </citation>
    <scope>NUCLEOTIDE SEQUENCE [LARGE SCALE GENOMIC DNA]</scope>
    <source>
        <strain evidence="12 13">PAC68</strain>
    </source>
</reference>
<proteinExistence type="inferred from homology"/>
<dbReference type="SMART" id="SM00382">
    <property type="entry name" value="AAA"/>
    <property type="match status" value="1"/>
</dbReference>
<dbReference type="GO" id="GO:0015408">
    <property type="term" value="F:ABC-type ferric iron transporter activity"/>
    <property type="evidence" value="ECO:0007669"/>
    <property type="project" value="InterPro"/>
</dbReference>
<evidence type="ECO:0000256" key="6">
    <source>
        <dbReference type="ARBA" id="ARBA00022840"/>
    </source>
</evidence>
<keyword evidence="2" id="KW-0813">Transport</keyword>
<dbReference type="SUPFAM" id="SSF50331">
    <property type="entry name" value="MOP-like"/>
    <property type="match status" value="1"/>
</dbReference>
<gene>
    <name evidence="12" type="ORF">CQ12_07465</name>
</gene>
<dbReference type="InterPro" id="IPR003439">
    <property type="entry name" value="ABC_transporter-like_ATP-bd"/>
</dbReference>
<organism evidence="12 13">
    <name type="scientific">Bradyrhizobium jicamae</name>
    <dbReference type="NCBI Taxonomy" id="280332"/>
    <lineage>
        <taxon>Bacteria</taxon>
        <taxon>Pseudomonadati</taxon>
        <taxon>Pseudomonadota</taxon>
        <taxon>Alphaproteobacteria</taxon>
        <taxon>Hyphomicrobiales</taxon>
        <taxon>Nitrobacteraceae</taxon>
        <taxon>Bradyrhizobium</taxon>
    </lineage>
</organism>
<keyword evidence="5" id="KW-0547">Nucleotide-binding</keyword>
<dbReference type="SUPFAM" id="SSF52540">
    <property type="entry name" value="P-loop containing nucleoside triphosphate hydrolases"/>
    <property type="match status" value="1"/>
</dbReference>
<evidence type="ECO:0000313" key="13">
    <source>
        <dbReference type="Proteomes" id="UP000050863"/>
    </source>
</evidence>
<sequence length="367" mass="40211">MTATLEVTDLRKQFAIGRPAIDGVSFGVPAGEIVVLLGPSGCGKTTTLRCVAGLEHPTSGEISIAGKVVSSPERGILVPPRLRDLGMVFQSYAVWPHMTVRQNVVYPLKHRKLSRADARRKVDEALELVGLSEYAERPVVALSGGQMQRVALARSIVYRPQLLLLDEPLSNLDAKLRLRLRDDLRVILKQTGMTALYVTHDQAEAVVLGDRIGVMRDGRLLQMDTPDAIYNRPADLFVANFTGATNELAGTLVSRNGQFGTVDFGEGRRGEVALLHPLGPDEKVRIALRPENITIGPHNGANIFSARVLDRRYQGTQTAYGIELFGRRLEVVELGTAARHQVGVETQVSLPKECCWAYRDTGPTAYE</sequence>
<dbReference type="Pfam" id="PF00005">
    <property type="entry name" value="ABC_tran"/>
    <property type="match status" value="1"/>
</dbReference>
<dbReference type="OrthoDB" id="9802264at2"/>
<keyword evidence="3" id="KW-1003">Cell membrane</keyword>
<dbReference type="PANTHER" id="PTHR42781:SF4">
    <property type="entry name" value="SPERMIDINE_PUTRESCINE IMPORT ATP-BINDING PROTEIN POTA"/>
    <property type="match status" value="1"/>
</dbReference>
<evidence type="ECO:0000259" key="11">
    <source>
        <dbReference type="PROSITE" id="PS50893"/>
    </source>
</evidence>
<dbReference type="InterPro" id="IPR013611">
    <property type="entry name" value="Transp-assoc_OB_typ2"/>
</dbReference>
<keyword evidence="9" id="KW-0472">Membrane</keyword>
<dbReference type="RefSeq" id="WP_057833537.1">
    <property type="nucleotide sequence ID" value="NZ_LLXZ01000004.1"/>
</dbReference>
<evidence type="ECO:0000256" key="2">
    <source>
        <dbReference type="ARBA" id="ARBA00022448"/>
    </source>
</evidence>
<dbReference type="InterPro" id="IPR003593">
    <property type="entry name" value="AAA+_ATPase"/>
</dbReference>
<comment type="function">
    <text evidence="10">Involved in beta-(1--&gt;2)glucan export. Transmembrane domains (TMD) form a pore in the inner membrane and the ATP-binding domain (NBD) is responsible for energy generation.</text>
</comment>
<dbReference type="InterPro" id="IPR027417">
    <property type="entry name" value="P-loop_NTPase"/>
</dbReference>
<protein>
    <recommendedName>
        <fullName evidence="11">ABC transporter domain-containing protein</fullName>
    </recommendedName>
</protein>
<dbReference type="Proteomes" id="UP000050863">
    <property type="component" value="Unassembled WGS sequence"/>
</dbReference>
<dbReference type="Gene3D" id="3.40.50.300">
    <property type="entry name" value="P-loop containing nucleotide triphosphate hydrolases"/>
    <property type="match status" value="1"/>
</dbReference>
<dbReference type="InterPro" id="IPR008995">
    <property type="entry name" value="Mo/tungstate-bd_C_term_dom"/>
</dbReference>
<evidence type="ECO:0000256" key="3">
    <source>
        <dbReference type="ARBA" id="ARBA00022475"/>
    </source>
</evidence>
<comment type="caution">
    <text evidence="12">The sequence shown here is derived from an EMBL/GenBank/DDBJ whole genome shotgun (WGS) entry which is preliminary data.</text>
</comment>
<dbReference type="PROSITE" id="PS50893">
    <property type="entry name" value="ABC_TRANSPORTER_2"/>
    <property type="match status" value="1"/>
</dbReference>
<evidence type="ECO:0000256" key="4">
    <source>
        <dbReference type="ARBA" id="ARBA00022496"/>
    </source>
</evidence>
<dbReference type="GO" id="GO:0043190">
    <property type="term" value="C:ATP-binding cassette (ABC) transporter complex"/>
    <property type="evidence" value="ECO:0007669"/>
    <property type="project" value="InterPro"/>
</dbReference>
<evidence type="ECO:0000256" key="10">
    <source>
        <dbReference type="ARBA" id="ARBA00024722"/>
    </source>
</evidence>
<feature type="domain" description="ABC transporter" evidence="11">
    <location>
        <begin position="5"/>
        <end position="242"/>
    </location>
</feature>
<comment type="similarity">
    <text evidence="1">Belongs to the ABC transporter superfamily.</text>
</comment>
<evidence type="ECO:0000313" key="12">
    <source>
        <dbReference type="EMBL" id="KRR15110.1"/>
    </source>
</evidence>
<dbReference type="InterPro" id="IPR017871">
    <property type="entry name" value="ABC_transporter-like_CS"/>
</dbReference>
<dbReference type="Gene3D" id="2.40.50.100">
    <property type="match status" value="1"/>
</dbReference>
<dbReference type="CDD" id="cd03259">
    <property type="entry name" value="ABC_Carb_Solutes_like"/>
    <property type="match status" value="1"/>
</dbReference>
<evidence type="ECO:0000256" key="5">
    <source>
        <dbReference type="ARBA" id="ARBA00022741"/>
    </source>
</evidence>
<dbReference type="EMBL" id="LLXZ01000004">
    <property type="protein sequence ID" value="KRR15110.1"/>
    <property type="molecule type" value="Genomic_DNA"/>
</dbReference>
<keyword evidence="8" id="KW-0406">Ion transport</keyword>